<protein>
    <submittedName>
        <fullName evidence="1">Abortive infection bacteriophage resistance protein</fullName>
    </submittedName>
</protein>
<dbReference type="Pfam" id="PF07751">
    <property type="entry name" value="Abi_2"/>
    <property type="match status" value="1"/>
</dbReference>
<dbReference type="PATRIC" id="fig|226910.6.peg.4979"/>
<evidence type="ECO:0000313" key="1">
    <source>
        <dbReference type="EMBL" id="KIH81194.1"/>
    </source>
</evidence>
<evidence type="ECO:0000313" key="2">
    <source>
        <dbReference type="Proteomes" id="UP000031535"/>
    </source>
</evidence>
<accession>A0A0C2E5T5</accession>
<dbReference type="Proteomes" id="UP000031535">
    <property type="component" value="Unassembled WGS sequence"/>
</dbReference>
<dbReference type="InterPro" id="IPR011664">
    <property type="entry name" value="Abi_system_AbiD/AbiF-like"/>
</dbReference>
<sequence>MAGCYAYSSPNKTRQGSARKRFLKPAGYFFAGGRYKMKRPFSKRPTSFPEQVKLLQQRGMTVGDPVQAEFYLQQLNYYRLGAYWLPFEDDHAKHRFRAGTSFEGVLNLYVFDRELRLLLLDAIERIEVSVRTQWAYQLAHSHGTHAHLDPSLAFRADRWQNNLDKLSDEVRRSDEVFIRHLLDTYSERLPAVWAVCEVMSLGLLSRWYNNLGPMRTRRAIAASYGLDEKVLESWLRHLSLVRNTCAHHSRLWNRDFTITPAVPRSKPSGLPQQFSKHSRKVYNTLVILLYLMDSIAPQHHWRQRLKDLIYNHGIQVAAMGFPANWQQLPIWKLQITLPTTGE</sequence>
<organism evidence="1 2">
    <name type="scientific">Pseudomonas batumici</name>
    <dbReference type="NCBI Taxonomy" id="226910"/>
    <lineage>
        <taxon>Bacteria</taxon>
        <taxon>Pseudomonadati</taxon>
        <taxon>Pseudomonadota</taxon>
        <taxon>Gammaproteobacteria</taxon>
        <taxon>Pseudomonadales</taxon>
        <taxon>Pseudomonadaceae</taxon>
        <taxon>Pseudomonas</taxon>
    </lineage>
</organism>
<reference evidence="1 2" key="1">
    <citation type="submission" date="2015-01" db="EMBL/GenBank/DDBJ databases">
        <title>Complete genome of Pseudomonas batumici UCM B-321 producer of the batumin antibiotic with strong antistaphilococcal and potential anticancer activity.</title>
        <authorList>
            <person name="Klochko V.V."/>
            <person name="Zelena L.B."/>
            <person name="Elena K.A."/>
            <person name="Reva O.N."/>
        </authorList>
    </citation>
    <scope>NUCLEOTIDE SEQUENCE [LARGE SCALE GENOMIC DNA]</scope>
    <source>
        <strain evidence="1 2">UCM B-321</strain>
    </source>
</reference>
<dbReference type="AlphaFoldDB" id="A0A0C2E5T5"/>
<keyword evidence="2" id="KW-1185">Reference proteome</keyword>
<dbReference type="PIRSF" id="PIRSF034934">
    <property type="entry name" value="AbiF_AbiD"/>
    <property type="match status" value="1"/>
</dbReference>
<gene>
    <name evidence="1" type="ORF">UCMB321_4990</name>
</gene>
<comment type="caution">
    <text evidence="1">The sequence shown here is derived from an EMBL/GenBank/DDBJ whole genome shotgun (WGS) entry which is preliminary data.</text>
</comment>
<dbReference type="InterPro" id="IPR017034">
    <property type="entry name" value="Abi_system_AbiD/AbiF"/>
</dbReference>
<dbReference type="RefSeq" id="WP_245220848.1">
    <property type="nucleotide sequence ID" value="NZ_JXDG01000064.1"/>
</dbReference>
<name>A0A0C2E5T5_9PSED</name>
<dbReference type="EMBL" id="JXDG01000064">
    <property type="protein sequence ID" value="KIH81194.1"/>
    <property type="molecule type" value="Genomic_DNA"/>
</dbReference>
<proteinExistence type="predicted"/>